<feature type="compositionally biased region" description="Basic and acidic residues" evidence="8">
    <location>
        <begin position="552"/>
        <end position="573"/>
    </location>
</feature>
<dbReference type="GO" id="GO:0005768">
    <property type="term" value="C:endosome"/>
    <property type="evidence" value="ECO:0007669"/>
    <property type="project" value="UniProtKB-UniRule"/>
</dbReference>
<dbReference type="GO" id="GO:0005524">
    <property type="term" value="F:ATP binding"/>
    <property type="evidence" value="ECO:0007669"/>
    <property type="project" value="UniProtKB-UniRule"/>
</dbReference>
<dbReference type="InterPro" id="IPR018936">
    <property type="entry name" value="PI3/4_kinase_CS"/>
</dbReference>
<comment type="similarity">
    <text evidence="7">Belongs to the PI3/PI4-kinase family.</text>
</comment>
<feature type="compositionally biased region" description="Polar residues" evidence="8">
    <location>
        <begin position="390"/>
        <end position="405"/>
    </location>
</feature>
<dbReference type="STRING" id="1160509.A0A3N4ID43"/>
<dbReference type="InterPro" id="IPR000403">
    <property type="entry name" value="PI3/4_kinase_cat_dom"/>
</dbReference>
<gene>
    <name evidence="10" type="ORF">BJ508DRAFT_100478</name>
</gene>
<evidence type="ECO:0000256" key="7">
    <source>
        <dbReference type="RuleBase" id="RU367084"/>
    </source>
</evidence>
<dbReference type="GO" id="GO:0007032">
    <property type="term" value="P:endosome organization"/>
    <property type="evidence" value="ECO:0007669"/>
    <property type="project" value="TreeGrafter"/>
</dbReference>
<dbReference type="EC" id="2.7.1.67" evidence="7"/>
<evidence type="ECO:0000256" key="2">
    <source>
        <dbReference type="ARBA" id="ARBA00022679"/>
    </source>
</evidence>
<dbReference type="Proteomes" id="UP000275078">
    <property type="component" value="Unassembled WGS sequence"/>
</dbReference>
<feature type="compositionally biased region" description="Basic residues" evidence="8">
    <location>
        <begin position="682"/>
        <end position="697"/>
    </location>
</feature>
<keyword evidence="6" id="KW-0472">Membrane</keyword>
<dbReference type="PANTHER" id="PTHR12865:SF1">
    <property type="entry name" value="PHOSPHATIDYLINOSITOL 4-KINASE TYPE 2"/>
    <property type="match status" value="1"/>
</dbReference>
<proteinExistence type="inferred from homology"/>
<dbReference type="Pfam" id="PF00454">
    <property type="entry name" value="PI3_PI4_kinase"/>
    <property type="match status" value="1"/>
</dbReference>
<keyword evidence="1 7" id="KW-1003">Cell membrane</keyword>
<keyword evidence="4 7" id="KW-0418">Kinase</keyword>
<feature type="region of interest" description="Disordered" evidence="8">
    <location>
        <begin position="659"/>
        <end position="714"/>
    </location>
</feature>
<evidence type="ECO:0000256" key="5">
    <source>
        <dbReference type="ARBA" id="ARBA00022840"/>
    </source>
</evidence>
<feature type="domain" description="PI3K/PI4K catalytic" evidence="9">
    <location>
        <begin position="156"/>
        <end position="537"/>
    </location>
</feature>
<protein>
    <recommendedName>
        <fullName evidence="7">Phosphatidylinositol 4-kinase</fullName>
        <ecNumber evidence="7">2.7.1.67</ecNumber>
    </recommendedName>
</protein>
<evidence type="ECO:0000256" key="6">
    <source>
        <dbReference type="ARBA" id="ARBA00023136"/>
    </source>
</evidence>
<evidence type="ECO:0000313" key="10">
    <source>
        <dbReference type="EMBL" id="RPA82060.1"/>
    </source>
</evidence>
<dbReference type="AlphaFoldDB" id="A0A3N4ID43"/>
<reference evidence="10 11" key="1">
    <citation type="journal article" date="2018" name="Nat. Ecol. Evol.">
        <title>Pezizomycetes genomes reveal the molecular basis of ectomycorrhizal truffle lifestyle.</title>
        <authorList>
            <person name="Murat C."/>
            <person name="Payen T."/>
            <person name="Noel B."/>
            <person name="Kuo A."/>
            <person name="Morin E."/>
            <person name="Chen J."/>
            <person name="Kohler A."/>
            <person name="Krizsan K."/>
            <person name="Balestrini R."/>
            <person name="Da Silva C."/>
            <person name="Montanini B."/>
            <person name="Hainaut M."/>
            <person name="Levati E."/>
            <person name="Barry K.W."/>
            <person name="Belfiori B."/>
            <person name="Cichocki N."/>
            <person name="Clum A."/>
            <person name="Dockter R.B."/>
            <person name="Fauchery L."/>
            <person name="Guy J."/>
            <person name="Iotti M."/>
            <person name="Le Tacon F."/>
            <person name="Lindquist E.A."/>
            <person name="Lipzen A."/>
            <person name="Malagnac F."/>
            <person name="Mello A."/>
            <person name="Molinier V."/>
            <person name="Miyauchi S."/>
            <person name="Poulain J."/>
            <person name="Riccioni C."/>
            <person name="Rubini A."/>
            <person name="Sitrit Y."/>
            <person name="Splivallo R."/>
            <person name="Traeger S."/>
            <person name="Wang M."/>
            <person name="Zifcakova L."/>
            <person name="Wipf D."/>
            <person name="Zambonelli A."/>
            <person name="Paolocci F."/>
            <person name="Nowrousian M."/>
            <person name="Ottonello S."/>
            <person name="Baldrian P."/>
            <person name="Spatafora J.W."/>
            <person name="Henrissat B."/>
            <person name="Nagy L.G."/>
            <person name="Aury J.M."/>
            <person name="Wincker P."/>
            <person name="Grigoriev I.V."/>
            <person name="Bonfante P."/>
            <person name="Martin F.M."/>
        </authorList>
    </citation>
    <scope>NUCLEOTIDE SEQUENCE [LARGE SCALE GENOMIC DNA]</scope>
    <source>
        <strain evidence="10 11">RN42</strain>
    </source>
</reference>
<comment type="catalytic activity">
    <reaction evidence="7">
        <text>a 1,2-diacyl-sn-glycero-3-phospho-(1D-myo-inositol) + ATP = a 1,2-diacyl-sn-glycero-3-phospho-(1D-myo-inositol 4-phosphate) + ADP + H(+)</text>
        <dbReference type="Rhea" id="RHEA:19877"/>
        <dbReference type="ChEBI" id="CHEBI:15378"/>
        <dbReference type="ChEBI" id="CHEBI:30616"/>
        <dbReference type="ChEBI" id="CHEBI:57880"/>
        <dbReference type="ChEBI" id="CHEBI:58178"/>
        <dbReference type="ChEBI" id="CHEBI:456216"/>
        <dbReference type="EC" id="2.7.1.67"/>
    </reaction>
</comment>
<feature type="region of interest" description="Disordered" evidence="8">
    <location>
        <begin position="600"/>
        <end position="630"/>
    </location>
</feature>
<keyword evidence="3 7" id="KW-0547">Nucleotide-binding</keyword>
<organism evidence="10 11">
    <name type="scientific">Ascobolus immersus RN42</name>
    <dbReference type="NCBI Taxonomy" id="1160509"/>
    <lineage>
        <taxon>Eukaryota</taxon>
        <taxon>Fungi</taxon>
        <taxon>Dikarya</taxon>
        <taxon>Ascomycota</taxon>
        <taxon>Pezizomycotina</taxon>
        <taxon>Pezizomycetes</taxon>
        <taxon>Pezizales</taxon>
        <taxon>Ascobolaceae</taxon>
        <taxon>Ascobolus</taxon>
    </lineage>
</organism>
<dbReference type="GO" id="GO:0000329">
    <property type="term" value="C:fungal-type vacuole membrane"/>
    <property type="evidence" value="ECO:0007669"/>
    <property type="project" value="TreeGrafter"/>
</dbReference>
<dbReference type="GO" id="GO:0007030">
    <property type="term" value="P:Golgi organization"/>
    <property type="evidence" value="ECO:0007669"/>
    <property type="project" value="TreeGrafter"/>
</dbReference>
<dbReference type="GO" id="GO:0005802">
    <property type="term" value="C:trans-Golgi network"/>
    <property type="evidence" value="ECO:0007669"/>
    <property type="project" value="TreeGrafter"/>
</dbReference>
<dbReference type="OrthoDB" id="3349449at2759"/>
<evidence type="ECO:0000256" key="3">
    <source>
        <dbReference type="ARBA" id="ARBA00022741"/>
    </source>
</evidence>
<dbReference type="GO" id="GO:0005886">
    <property type="term" value="C:plasma membrane"/>
    <property type="evidence" value="ECO:0007669"/>
    <property type="project" value="UniProtKB-SubCell"/>
</dbReference>
<dbReference type="PROSITE" id="PS50290">
    <property type="entry name" value="PI3_4_KINASE_3"/>
    <property type="match status" value="1"/>
</dbReference>
<keyword evidence="5 7" id="KW-0067">ATP-binding</keyword>
<dbReference type="PROSITE" id="PS00916">
    <property type="entry name" value="PI3_4_KINASE_2"/>
    <property type="match status" value="1"/>
</dbReference>
<feature type="region of interest" description="Disordered" evidence="8">
    <location>
        <begin position="552"/>
        <end position="585"/>
    </location>
</feature>
<keyword evidence="11" id="KW-1185">Reference proteome</keyword>
<keyword evidence="2 7" id="KW-0808">Transferase</keyword>
<sequence length="752" mass="85864">MSRPAASGYAALAQDGMSDDEEYDNLVVNHPGRVITTQPARISIGSDRGNSYSYSLPRHNRRHRSNSSGVDIKAINARLERWAEEIANKFKTLKKGKQGDDETTLEILYSVYVAPEGVRYMLDPPAEEEGRPGEGYITKEMFDEVVASVRRAIAKGTEPKLIKQGSSGSYFMRNSSGKIVGVFKPKDEEPYGNLNPKTMKWLHRNLFPCFFGRSCLIPNLSYISEAAACVLDRRLRSFMVPFTEVVYFASKSFHYDYWDRRAFYRRRKPLPPKVGSFQAFLTGFEDANIFLRKHPWPDQFNPNFQTPKKKRKWVASCPPRTVVDVEEEDSDMEASANEINERRFFWTEELQQNFREELEKLVILDYIMRNTDRGLDNWMIKLEWIPNPKHSGSSSETPNQTDTPSYTPPQMRASTPTHIPKLTIGAIDNSLAFPWKHPDEWRSFPFGWLFLPVSLIGQPFSQKTRDHFLPLLTSSKWWAKTQYELRALFSLDADFKEGMFRRQMAVLKGQAFNVVETLKTHDQGPLELTRRPRLHVWDDVMDVPVAVPLRVPDPETTRRRQSDLDQNGNRRFDSFSPSQDDEEEVDISILPSSAPIPFHTDLLDLSTPNSELPRTSLGAKPASDDPVAPRPAEYLSVDPFADNHGESFDDLADGLIKPPHMQSRPQGKRHLSTQSVPGHGAHMPKRVGGRRGSRAGTRRYSVGPRLGYTDDEEFEEGDLGFSAAEDQEGRTRRVIVERLETVKSRNPVFSWC</sequence>
<dbReference type="GO" id="GO:0004430">
    <property type="term" value="F:1-phosphatidylinositol 4-kinase activity"/>
    <property type="evidence" value="ECO:0007669"/>
    <property type="project" value="UniProtKB-UniRule"/>
</dbReference>
<name>A0A3N4ID43_ASCIM</name>
<evidence type="ECO:0000256" key="1">
    <source>
        <dbReference type="ARBA" id="ARBA00022475"/>
    </source>
</evidence>
<comment type="cofactor">
    <cofactor evidence="7">
        <name>Mg(2+)</name>
        <dbReference type="ChEBI" id="CHEBI:18420"/>
    </cofactor>
    <cofactor evidence="7">
        <name>Mn(2+)</name>
        <dbReference type="ChEBI" id="CHEBI:29035"/>
    </cofactor>
</comment>
<comment type="subcellular location">
    <subcellularLocation>
        <location evidence="7">Cell membrane</location>
        <topology evidence="7">Peripheral membrane protein</topology>
    </subcellularLocation>
    <subcellularLocation>
        <location evidence="7">Vacuole membrane</location>
        <topology evidence="7">Peripheral membrane protein</topology>
    </subcellularLocation>
</comment>
<accession>A0A3N4ID43</accession>
<feature type="region of interest" description="Disordered" evidence="8">
    <location>
        <begin position="389"/>
        <end position="415"/>
    </location>
</feature>
<dbReference type="InterPro" id="IPR039756">
    <property type="entry name" value="Lsb6/PI4K2"/>
</dbReference>
<evidence type="ECO:0000256" key="8">
    <source>
        <dbReference type="SAM" id="MobiDB-lite"/>
    </source>
</evidence>
<evidence type="ECO:0000313" key="11">
    <source>
        <dbReference type="Proteomes" id="UP000275078"/>
    </source>
</evidence>
<dbReference type="PANTHER" id="PTHR12865">
    <property type="entry name" value="PHOSPHATIDYLINOSITOL 4-KINASE TYPE-II"/>
    <property type="match status" value="1"/>
</dbReference>
<evidence type="ECO:0000259" key="9">
    <source>
        <dbReference type="PROSITE" id="PS50290"/>
    </source>
</evidence>
<evidence type="ECO:0000256" key="4">
    <source>
        <dbReference type="ARBA" id="ARBA00022777"/>
    </source>
</evidence>
<dbReference type="GO" id="GO:0046854">
    <property type="term" value="P:phosphatidylinositol phosphate biosynthetic process"/>
    <property type="evidence" value="ECO:0007669"/>
    <property type="project" value="UniProtKB-UniRule"/>
</dbReference>
<dbReference type="EMBL" id="ML119674">
    <property type="protein sequence ID" value="RPA82060.1"/>
    <property type="molecule type" value="Genomic_DNA"/>
</dbReference>